<sequence length="111" mass="13191">MENSNWLKRLYATYVVMFVFCLFGHRTIQWLISVYISLSEPVLWFTLTLLSVRFLVFLLVSLLTIGRMHLWIFPNIAISKGTLIERLLPVSLHDKYDNNFFVKSNHRVIRD</sequence>
<dbReference type="Proteomes" id="UP000031036">
    <property type="component" value="Unassembled WGS sequence"/>
</dbReference>
<proteinExistence type="predicted"/>
<feature type="transmembrane region" description="Helical" evidence="1">
    <location>
        <begin position="12"/>
        <end position="36"/>
    </location>
</feature>
<evidence type="ECO:0000313" key="3">
    <source>
        <dbReference type="Proteomes" id="UP000031036"/>
    </source>
</evidence>
<evidence type="ECO:0000313" key="2">
    <source>
        <dbReference type="EMBL" id="KHN82924.1"/>
    </source>
</evidence>
<reference evidence="2 3" key="1">
    <citation type="submission" date="2014-11" db="EMBL/GenBank/DDBJ databases">
        <title>Genetic blueprint of the zoonotic pathogen Toxocara canis.</title>
        <authorList>
            <person name="Zhu X.-Q."/>
            <person name="Korhonen P.K."/>
            <person name="Cai H."/>
            <person name="Young N.D."/>
            <person name="Nejsum P."/>
            <person name="von Samson-Himmelstjerna G."/>
            <person name="Boag P.R."/>
            <person name="Tan P."/>
            <person name="Li Q."/>
            <person name="Min J."/>
            <person name="Yang Y."/>
            <person name="Wang X."/>
            <person name="Fang X."/>
            <person name="Hall R.S."/>
            <person name="Hofmann A."/>
            <person name="Sternberg P.W."/>
            <person name="Jex A.R."/>
            <person name="Gasser R.B."/>
        </authorList>
    </citation>
    <scope>NUCLEOTIDE SEQUENCE [LARGE SCALE GENOMIC DNA]</scope>
    <source>
        <strain evidence="2">PN_DK_2014</strain>
    </source>
</reference>
<keyword evidence="1" id="KW-1133">Transmembrane helix</keyword>
<name>A0A0B2VNI8_TOXCA</name>
<keyword evidence="1" id="KW-0812">Transmembrane</keyword>
<feature type="transmembrane region" description="Helical" evidence="1">
    <location>
        <begin position="42"/>
        <end position="65"/>
    </location>
</feature>
<comment type="caution">
    <text evidence="2">The sequence shown here is derived from an EMBL/GenBank/DDBJ whole genome shotgun (WGS) entry which is preliminary data.</text>
</comment>
<keyword evidence="3" id="KW-1185">Reference proteome</keyword>
<protein>
    <submittedName>
        <fullName evidence="2">Uncharacterized protein</fullName>
    </submittedName>
</protein>
<accession>A0A0B2VNI8</accession>
<organism evidence="2 3">
    <name type="scientific">Toxocara canis</name>
    <name type="common">Canine roundworm</name>
    <dbReference type="NCBI Taxonomy" id="6265"/>
    <lineage>
        <taxon>Eukaryota</taxon>
        <taxon>Metazoa</taxon>
        <taxon>Ecdysozoa</taxon>
        <taxon>Nematoda</taxon>
        <taxon>Chromadorea</taxon>
        <taxon>Rhabditida</taxon>
        <taxon>Spirurina</taxon>
        <taxon>Ascaridomorpha</taxon>
        <taxon>Ascaridoidea</taxon>
        <taxon>Toxocaridae</taxon>
        <taxon>Toxocara</taxon>
    </lineage>
</organism>
<gene>
    <name evidence="2" type="ORF">Tcan_14222</name>
</gene>
<evidence type="ECO:0000256" key="1">
    <source>
        <dbReference type="SAM" id="Phobius"/>
    </source>
</evidence>
<dbReference type="AlphaFoldDB" id="A0A0B2VNI8"/>
<dbReference type="EMBL" id="JPKZ01001280">
    <property type="protein sequence ID" value="KHN82924.1"/>
    <property type="molecule type" value="Genomic_DNA"/>
</dbReference>
<keyword evidence="1" id="KW-0472">Membrane</keyword>